<gene>
    <name evidence="3" type="ORF">CtesDRAFT_PD2486</name>
</gene>
<dbReference type="RefSeq" id="WP_003055256.1">
    <property type="nucleotide sequence ID" value="NZ_AAUJ02000001.1"/>
</dbReference>
<name>B7WUM7_COMTK</name>
<protein>
    <submittedName>
        <fullName evidence="3">Relaxase/mobilization nuclease family protein</fullName>
    </submittedName>
</protein>
<sequence length="324" mass="36910">MIVSTFKTGQGKSKGVLNYLLNKRDRKPPAEVFAGDSKLLQVLIDSNQRAYKYTSGVLAFRDDERPTPEQLREIVGAFERTFAPNLDGSRFPLLWVLHRDKGNTELHFVAPMQDARTGKQVNICPPGKQFQQMFRDFQSLVNYRYSWHQVTSRRPHKSQLLPKYRKGERLKEYFEMVVAKLSQLGAIKTRDDLIKWSEAKGFKVTRQGNDYLSVQHGDGKAVRLKGPAFASSADYAQQLAPVVAQLTEMEHKAIERRLSRAIKNRRASLAFYLDKIPKPKPPEAPPSGNSSSLPTPVQLTKLNGLMAEMTRQQQDLSLKQKKRL</sequence>
<dbReference type="InterPro" id="IPR005094">
    <property type="entry name" value="Endonuclease_MobA/VirD2"/>
</dbReference>
<accession>B7WUM7</accession>
<dbReference type="AlphaFoldDB" id="B7WUM7"/>
<feature type="region of interest" description="Disordered" evidence="1">
    <location>
        <begin position="274"/>
        <end position="324"/>
    </location>
</feature>
<dbReference type="OrthoDB" id="5351104at2"/>
<feature type="compositionally biased region" description="Polar residues" evidence="1">
    <location>
        <begin position="287"/>
        <end position="301"/>
    </location>
</feature>
<evidence type="ECO:0000313" key="4">
    <source>
        <dbReference type="Proteomes" id="UP000003039"/>
    </source>
</evidence>
<evidence type="ECO:0000313" key="3">
    <source>
        <dbReference type="EMBL" id="EED67540.1"/>
    </source>
</evidence>
<dbReference type="eggNOG" id="ENOG5031G5F">
    <property type="taxonomic scope" value="Bacteria"/>
</dbReference>
<organism evidence="3 4">
    <name type="scientific">Comamonas testosteroni (strain DSM 14576 / KF-1)</name>
    <name type="common">Pseudomonas testosteroni</name>
    <dbReference type="NCBI Taxonomy" id="399795"/>
    <lineage>
        <taxon>Bacteria</taxon>
        <taxon>Pseudomonadati</taxon>
        <taxon>Pseudomonadota</taxon>
        <taxon>Betaproteobacteria</taxon>
        <taxon>Burkholderiales</taxon>
        <taxon>Comamonadaceae</taxon>
        <taxon>Comamonas</taxon>
    </lineage>
</organism>
<dbReference type="EMBL" id="AAUJ02000001">
    <property type="protein sequence ID" value="EED67540.1"/>
    <property type="molecule type" value="Genomic_DNA"/>
</dbReference>
<reference evidence="3 4" key="1">
    <citation type="journal article" date="2004" name="Appl. Environ. Microbiol.">
        <title>Mineralization of individual congeners of linear alkylbenzenesulfonate by defined pairs of heterotrophic bacteria.</title>
        <authorList>
            <person name="Schleheck D."/>
            <person name="Knepper T.P."/>
            <person name="Fischer K."/>
            <person name="Cook A.M."/>
        </authorList>
    </citation>
    <scope>NUCLEOTIDE SEQUENCE [LARGE SCALE GENOMIC DNA]</scope>
    <source>
        <strain evidence="4">DSM 14576 / KF-1</strain>
    </source>
</reference>
<evidence type="ECO:0000259" key="2">
    <source>
        <dbReference type="Pfam" id="PF03432"/>
    </source>
</evidence>
<proteinExistence type="predicted"/>
<feature type="domain" description="MobA/VirD2-like nuclease" evidence="2">
    <location>
        <begin position="51"/>
        <end position="135"/>
    </location>
</feature>
<dbReference type="Proteomes" id="UP000003039">
    <property type="component" value="Unassembled WGS sequence"/>
</dbReference>
<dbReference type="Pfam" id="PF03432">
    <property type="entry name" value="Relaxase"/>
    <property type="match status" value="1"/>
</dbReference>
<evidence type="ECO:0000256" key="1">
    <source>
        <dbReference type="SAM" id="MobiDB-lite"/>
    </source>
</evidence>
<comment type="caution">
    <text evidence="3">The sequence shown here is derived from an EMBL/GenBank/DDBJ whole genome shotgun (WGS) entry which is preliminary data.</text>
</comment>